<name>A0AAV4R5D5_CAEEX</name>
<dbReference type="AlphaFoldDB" id="A0AAV4R5D5"/>
<sequence>MAATLMRSLGWRTNICGLDFVTLLLRFHYLDWFRLCPQGSTRGLLKVRRFWGGTFFFLSCRRRKMWNVQKRGGGSLLTEPKCDPYCYRKCESRDQ</sequence>
<dbReference type="Proteomes" id="UP001054945">
    <property type="component" value="Unassembled WGS sequence"/>
</dbReference>
<evidence type="ECO:0000313" key="1">
    <source>
        <dbReference type="EMBL" id="GIY16935.1"/>
    </source>
</evidence>
<reference evidence="1 2" key="1">
    <citation type="submission" date="2021-06" db="EMBL/GenBank/DDBJ databases">
        <title>Caerostris extrusa draft genome.</title>
        <authorList>
            <person name="Kono N."/>
            <person name="Arakawa K."/>
        </authorList>
    </citation>
    <scope>NUCLEOTIDE SEQUENCE [LARGE SCALE GENOMIC DNA]</scope>
</reference>
<dbReference type="EMBL" id="BPLR01007442">
    <property type="protein sequence ID" value="GIY16935.1"/>
    <property type="molecule type" value="Genomic_DNA"/>
</dbReference>
<proteinExistence type="predicted"/>
<accession>A0AAV4R5D5</accession>
<comment type="caution">
    <text evidence="1">The sequence shown here is derived from an EMBL/GenBank/DDBJ whole genome shotgun (WGS) entry which is preliminary data.</text>
</comment>
<protein>
    <submittedName>
        <fullName evidence="1">Uncharacterized protein</fullName>
    </submittedName>
</protein>
<evidence type="ECO:0000313" key="2">
    <source>
        <dbReference type="Proteomes" id="UP001054945"/>
    </source>
</evidence>
<organism evidence="1 2">
    <name type="scientific">Caerostris extrusa</name>
    <name type="common">Bark spider</name>
    <name type="synonym">Caerostris bankana</name>
    <dbReference type="NCBI Taxonomy" id="172846"/>
    <lineage>
        <taxon>Eukaryota</taxon>
        <taxon>Metazoa</taxon>
        <taxon>Ecdysozoa</taxon>
        <taxon>Arthropoda</taxon>
        <taxon>Chelicerata</taxon>
        <taxon>Arachnida</taxon>
        <taxon>Araneae</taxon>
        <taxon>Araneomorphae</taxon>
        <taxon>Entelegynae</taxon>
        <taxon>Araneoidea</taxon>
        <taxon>Araneidae</taxon>
        <taxon>Caerostris</taxon>
    </lineage>
</organism>
<keyword evidence="2" id="KW-1185">Reference proteome</keyword>
<gene>
    <name evidence="1" type="ORF">CEXT_559001</name>
</gene>